<dbReference type="AlphaFoldDB" id="Q0SVT0"/>
<dbReference type="GO" id="GO:0043565">
    <property type="term" value="F:sequence-specific DNA binding"/>
    <property type="evidence" value="ECO:0007669"/>
    <property type="project" value="InterPro"/>
</dbReference>
<dbReference type="Pfam" id="PF12833">
    <property type="entry name" value="HTH_18"/>
    <property type="match status" value="1"/>
</dbReference>
<dbReference type="SUPFAM" id="SSF46689">
    <property type="entry name" value="Homeodomain-like"/>
    <property type="match status" value="2"/>
</dbReference>
<evidence type="ECO:0000313" key="5">
    <source>
        <dbReference type="EMBL" id="ABG85626.1"/>
    </source>
</evidence>
<keyword evidence="1" id="KW-0805">Transcription regulation</keyword>
<organism evidence="5 6">
    <name type="scientific">Clostridium perfringens (strain SM101 / Type A)</name>
    <dbReference type="NCBI Taxonomy" id="289380"/>
    <lineage>
        <taxon>Bacteria</taxon>
        <taxon>Bacillati</taxon>
        <taxon>Bacillota</taxon>
        <taxon>Clostridia</taxon>
        <taxon>Eubacteriales</taxon>
        <taxon>Clostridiaceae</taxon>
        <taxon>Clostridium</taxon>
    </lineage>
</organism>
<protein>
    <submittedName>
        <fullName evidence="5">Transcriptional regulator, araC family domain protein</fullName>
    </submittedName>
</protein>
<dbReference type="InterPro" id="IPR018060">
    <property type="entry name" value="HTH_AraC"/>
</dbReference>
<dbReference type="Gene3D" id="1.10.10.60">
    <property type="entry name" value="Homeodomain-like"/>
    <property type="match status" value="2"/>
</dbReference>
<dbReference type="InterPro" id="IPR009594">
    <property type="entry name" value="Tscrpt_reg_HTH_AraC_N"/>
</dbReference>
<feature type="domain" description="HTH araC/xylS-type" evidence="4">
    <location>
        <begin position="81"/>
        <end position="179"/>
    </location>
</feature>
<reference evidence="5 6" key="1">
    <citation type="journal article" date="2006" name="Genome Res.">
        <title>Skewed genomic variability in strains of the toxigenic bacterial pathogen, Clostridium perfringens.</title>
        <authorList>
            <person name="Myers G.S."/>
            <person name="Rasko D.A."/>
            <person name="Cheung J.K."/>
            <person name="Ravel J."/>
            <person name="Seshadri R."/>
            <person name="Deboy R.T."/>
            <person name="Ren Q."/>
            <person name="Varga J."/>
            <person name="Awad M.M."/>
            <person name="Brinkac L.M."/>
            <person name="Daugherty S.C."/>
            <person name="Haft D.H."/>
            <person name="Dodson R.J."/>
            <person name="Madupu R."/>
            <person name="Nelson W.C."/>
            <person name="Rosovitz M.J."/>
            <person name="Sullivan S.A."/>
            <person name="Khouri H."/>
            <person name="Dimitrov G.I."/>
            <person name="Watkins K.L."/>
            <person name="Mulligan S."/>
            <person name="Benton J."/>
            <person name="Radune D."/>
            <person name="Fisher D.J."/>
            <person name="Atkins H.S."/>
            <person name="Hiscox T."/>
            <person name="Jost B.H."/>
            <person name="Billington S.J."/>
            <person name="Songer J.G."/>
            <person name="McClane B.A."/>
            <person name="Titball R.W."/>
            <person name="Rood J.I."/>
            <person name="Melville S.B."/>
            <person name="Paulsen I.T."/>
        </authorList>
    </citation>
    <scope>NUCLEOTIDE SEQUENCE [LARGE SCALE GENOMIC DNA]</scope>
    <source>
        <strain evidence="6">SM101 / Type A</strain>
    </source>
</reference>
<evidence type="ECO:0000256" key="1">
    <source>
        <dbReference type="ARBA" id="ARBA00023015"/>
    </source>
</evidence>
<dbReference type="InterPro" id="IPR020449">
    <property type="entry name" value="Tscrpt_reg_AraC-type_HTH"/>
</dbReference>
<keyword evidence="3" id="KW-0804">Transcription</keyword>
<dbReference type="PANTHER" id="PTHR43280">
    <property type="entry name" value="ARAC-FAMILY TRANSCRIPTIONAL REGULATOR"/>
    <property type="match status" value="1"/>
</dbReference>
<dbReference type="PROSITE" id="PS00041">
    <property type="entry name" value="HTH_ARAC_FAMILY_1"/>
    <property type="match status" value="1"/>
</dbReference>
<proteinExistence type="predicted"/>
<dbReference type="KEGG" id="cpr:CPR_0441"/>
<dbReference type="EMBL" id="CP000312">
    <property type="protein sequence ID" value="ABG85626.1"/>
    <property type="molecule type" value="Genomic_DNA"/>
</dbReference>
<dbReference type="SMART" id="SM00342">
    <property type="entry name" value="HTH_ARAC"/>
    <property type="match status" value="1"/>
</dbReference>
<dbReference type="InterPro" id="IPR009057">
    <property type="entry name" value="Homeodomain-like_sf"/>
</dbReference>
<dbReference type="GO" id="GO:0003700">
    <property type="term" value="F:DNA-binding transcription factor activity"/>
    <property type="evidence" value="ECO:0007669"/>
    <property type="project" value="InterPro"/>
</dbReference>
<dbReference type="PROSITE" id="PS01124">
    <property type="entry name" value="HTH_ARAC_FAMILY_2"/>
    <property type="match status" value="1"/>
</dbReference>
<evidence type="ECO:0000256" key="3">
    <source>
        <dbReference type="ARBA" id="ARBA00023163"/>
    </source>
</evidence>
<gene>
    <name evidence="5" type="ordered locus">CPR_0441</name>
</gene>
<evidence type="ECO:0000313" key="6">
    <source>
        <dbReference type="Proteomes" id="UP000001824"/>
    </source>
</evidence>
<dbReference type="BioCyc" id="CPER289380:GI76-458-MONOMER"/>
<dbReference type="InterPro" id="IPR018062">
    <property type="entry name" value="HTH_AraC-typ_CS"/>
</dbReference>
<dbReference type="PRINTS" id="PR00032">
    <property type="entry name" value="HTHARAC"/>
</dbReference>
<dbReference type="PANTHER" id="PTHR43280:SF11">
    <property type="entry name" value="RCS-SPECIFIC HTH-TYPE TRANSCRIPTIONAL ACTIVATOR RCLR"/>
    <property type="match status" value="1"/>
</dbReference>
<dbReference type="Pfam" id="PF06719">
    <property type="entry name" value="AraC_N"/>
    <property type="match status" value="1"/>
</dbReference>
<dbReference type="RefSeq" id="WP_011591545.1">
    <property type="nucleotide sequence ID" value="NC_008262.1"/>
</dbReference>
<sequence length="188" mass="21975">MDRFDRQLELADGIETEYLRILYYTFEKNYKDTYKSYEYKRLCTIVDGEKNVRINNGKNIIYDSSKYMLLPPNSSVEMKIEKPTKALVLELNEDLINTVSEIAYDLNMSLPSFSSKFKKIMGMTPNDYLTNLKLNEAARLLKFSSVTEVAYDLGYENISHFIKLFKKKFGLTPKQYSLKYSGEVIKIQ</sequence>
<name>Q0SVT0_CLOPS</name>
<dbReference type="Proteomes" id="UP000001824">
    <property type="component" value="Chromosome"/>
</dbReference>
<evidence type="ECO:0000256" key="2">
    <source>
        <dbReference type="ARBA" id="ARBA00023125"/>
    </source>
</evidence>
<accession>Q0SVT0</accession>
<keyword evidence="2" id="KW-0238">DNA-binding</keyword>
<evidence type="ECO:0000259" key="4">
    <source>
        <dbReference type="PROSITE" id="PS01124"/>
    </source>
</evidence>